<dbReference type="RefSeq" id="WP_006863201.1">
    <property type="nucleotide sequence ID" value="NZ_ACCL02000017.1"/>
</dbReference>
<accession>C6LII9</accession>
<dbReference type="EC" id="3.1.6.-" evidence="4"/>
<dbReference type="PANTHER" id="PTHR45953:SF1">
    <property type="entry name" value="IDURONATE 2-SULFATASE"/>
    <property type="match status" value="1"/>
</dbReference>
<dbReference type="GO" id="GO:0008484">
    <property type="term" value="F:sulfuric ester hydrolase activity"/>
    <property type="evidence" value="ECO:0007669"/>
    <property type="project" value="TreeGrafter"/>
</dbReference>
<evidence type="ECO:0000313" key="5">
    <source>
        <dbReference type="Proteomes" id="UP000005561"/>
    </source>
</evidence>
<dbReference type="Proteomes" id="UP000005561">
    <property type="component" value="Unassembled WGS sequence"/>
</dbReference>
<dbReference type="AlphaFoldDB" id="C6LII9"/>
<evidence type="ECO:0000256" key="2">
    <source>
        <dbReference type="ARBA" id="ARBA00022801"/>
    </source>
</evidence>
<name>C6LII9_9FIRM</name>
<keyword evidence="5" id="KW-1185">Reference proteome</keyword>
<dbReference type="Gene3D" id="3.40.720.10">
    <property type="entry name" value="Alkaline Phosphatase, subunit A"/>
    <property type="match status" value="1"/>
</dbReference>
<keyword evidence="1" id="KW-0479">Metal-binding</keyword>
<dbReference type="InterPro" id="IPR000917">
    <property type="entry name" value="Sulfatase_N"/>
</dbReference>
<evidence type="ECO:0000313" key="4">
    <source>
        <dbReference type="EMBL" id="EET59571.1"/>
    </source>
</evidence>
<sequence>MKAIMVMYDSLNRHMLGPYGCQWTQTENFNRLACHTVTFDNFWIGSMPCMPARRELHTGRYNFLHRSWGPLEPFDDSMPQILKEAGIHTHLVSDHYHYWEDGGATYHQRYTTWECERGQEGDNWQPMVGFRGYPGVTGNVCGEPKDNWVGQDFANRTVMRTVSDQPQCRTFQKGLEFLSLNHDKDNWFLQIETFDPHEPFFVQPEYKDMFPDRYSGPFCDWPDYRPVNNTDSPEFIDHMRKQYAAVLRLCDENLGRVLDAMDEYGLWEDTMLIVSTDHGFLLAEHGQWAKCHCPFYAEVAHTPLFIWDPRSRRAGVRTGCLAQTIDLPATLLEYFGQSLPEDMEGKALRPVLEQDEAVREGALFGIFGGQVCCTDGDWVYMRSPLPGNQPRHEYTLMPTRHGGRRAFIDNEILRTMRLHQPFSFTKGMPVLELESIGHVSQADYPTLLFCVRDDADELYPVQDSDRERRMIRLMKKMMIDNDCPKEQFERLGMGKIGE</sequence>
<evidence type="ECO:0000259" key="3">
    <source>
        <dbReference type="Pfam" id="PF00884"/>
    </source>
</evidence>
<dbReference type="InterPro" id="IPR017850">
    <property type="entry name" value="Alkaline_phosphatase_core_sf"/>
</dbReference>
<dbReference type="PANTHER" id="PTHR45953">
    <property type="entry name" value="IDURONATE 2-SULFATASE"/>
    <property type="match status" value="1"/>
</dbReference>
<feature type="domain" description="Sulfatase N-terminal" evidence="3">
    <location>
        <begin position="4"/>
        <end position="336"/>
    </location>
</feature>
<proteinExistence type="predicted"/>
<organism evidence="4 5">
    <name type="scientific">Marvinbryantia formatexigens DSM 14469</name>
    <dbReference type="NCBI Taxonomy" id="478749"/>
    <lineage>
        <taxon>Bacteria</taxon>
        <taxon>Bacillati</taxon>
        <taxon>Bacillota</taxon>
        <taxon>Clostridia</taxon>
        <taxon>Lachnospirales</taxon>
        <taxon>Lachnospiraceae</taxon>
        <taxon>Marvinbryantia</taxon>
    </lineage>
</organism>
<comment type="caution">
    <text evidence="4">The sequence shown here is derived from an EMBL/GenBank/DDBJ whole genome shotgun (WGS) entry which is preliminary data.</text>
</comment>
<dbReference type="OrthoDB" id="279611at2"/>
<dbReference type="EMBL" id="ACCL02000017">
    <property type="protein sequence ID" value="EET59571.1"/>
    <property type="molecule type" value="Genomic_DNA"/>
</dbReference>
<protein>
    <submittedName>
        <fullName evidence="4">Arylsulfatase</fullName>
        <ecNumber evidence="4">3.1.6.-</ecNumber>
    </submittedName>
</protein>
<dbReference type="SUPFAM" id="SSF53649">
    <property type="entry name" value="Alkaline phosphatase-like"/>
    <property type="match status" value="1"/>
</dbReference>
<keyword evidence="2 4" id="KW-0378">Hydrolase</keyword>
<dbReference type="GO" id="GO:0005737">
    <property type="term" value="C:cytoplasm"/>
    <property type="evidence" value="ECO:0007669"/>
    <property type="project" value="TreeGrafter"/>
</dbReference>
<reference evidence="4" key="1">
    <citation type="submission" date="2009-07" db="EMBL/GenBank/DDBJ databases">
        <authorList>
            <person name="Weinstock G."/>
            <person name="Sodergren E."/>
            <person name="Clifton S."/>
            <person name="Fulton L."/>
            <person name="Fulton B."/>
            <person name="Courtney L."/>
            <person name="Fronick C."/>
            <person name="Harrison M."/>
            <person name="Strong C."/>
            <person name="Farmer C."/>
            <person name="Delahaunty K."/>
            <person name="Markovic C."/>
            <person name="Hall O."/>
            <person name="Minx P."/>
            <person name="Tomlinson C."/>
            <person name="Mitreva M."/>
            <person name="Nelson J."/>
            <person name="Hou S."/>
            <person name="Wollam A."/>
            <person name="Pepin K.H."/>
            <person name="Johnson M."/>
            <person name="Bhonagiri V."/>
            <person name="Nash W.E."/>
            <person name="Warren W."/>
            <person name="Chinwalla A."/>
            <person name="Mardis E.R."/>
            <person name="Wilson R.K."/>
        </authorList>
    </citation>
    <scope>NUCLEOTIDE SEQUENCE [LARGE SCALE GENOMIC DNA]</scope>
    <source>
        <strain evidence="4">DSM 14469</strain>
    </source>
</reference>
<dbReference type="GO" id="GO:0046872">
    <property type="term" value="F:metal ion binding"/>
    <property type="evidence" value="ECO:0007669"/>
    <property type="project" value="UniProtKB-KW"/>
</dbReference>
<dbReference type="CDD" id="cd16148">
    <property type="entry name" value="sulfatase_like"/>
    <property type="match status" value="1"/>
</dbReference>
<evidence type="ECO:0000256" key="1">
    <source>
        <dbReference type="ARBA" id="ARBA00022723"/>
    </source>
</evidence>
<dbReference type="Pfam" id="PF00884">
    <property type="entry name" value="Sulfatase"/>
    <property type="match status" value="1"/>
</dbReference>
<dbReference type="STRING" id="168384.SAMN05660368_01870"/>
<dbReference type="eggNOG" id="COG3119">
    <property type="taxonomic scope" value="Bacteria"/>
</dbReference>
<gene>
    <name evidence="4" type="ORF">BRYFOR_08427</name>
</gene>